<evidence type="ECO:0000256" key="2">
    <source>
        <dbReference type="ARBA" id="ARBA00007797"/>
    </source>
</evidence>
<keyword evidence="10" id="KW-1185">Reference proteome</keyword>
<evidence type="ECO:0000259" key="8">
    <source>
        <dbReference type="Pfam" id="PF07540"/>
    </source>
</evidence>
<dbReference type="PANTHER" id="PTHR14428:SF5">
    <property type="entry name" value="NUCLEOLAR COMPLEX PROTEIN 3 HOMOLOG"/>
    <property type="match status" value="1"/>
</dbReference>
<accession>A0A0D0B210</accession>
<evidence type="ECO:0000256" key="1">
    <source>
        <dbReference type="ARBA" id="ARBA00004604"/>
    </source>
</evidence>
<feature type="compositionally biased region" description="Acidic residues" evidence="6">
    <location>
        <begin position="58"/>
        <end position="76"/>
    </location>
</feature>
<evidence type="ECO:0000256" key="4">
    <source>
        <dbReference type="ARBA" id="ARBA00023242"/>
    </source>
</evidence>
<evidence type="ECO:0000256" key="3">
    <source>
        <dbReference type="ARBA" id="ARBA00023054"/>
    </source>
</evidence>
<dbReference type="GO" id="GO:0042254">
    <property type="term" value="P:ribosome biogenesis"/>
    <property type="evidence" value="ECO:0007669"/>
    <property type="project" value="UniProtKB-KW"/>
</dbReference>
<dbReference type="GO" id="GO:0006270">
    <property type="term" value="P:DNA replication initiation"/>
    <property type="evidence" value="ECO:0007669"/>
    <property type="project" value="TreeGrafter"/>
</dbReference>
<proteinExistence type="inferred from homology"/>
<dbReference type="OrthoDB" id="10263597at2759"/>
<evidence type="ECO:0000256" key="6">
    <source>
        <dbReference type="SAM" id="MobiDB-lite"/>
    </source>
</evidence>
<dbReference type="InterPro" id="IPR005612">
    <property type="entry name" value="CCAAT-binding_factor"/>
</dbReference>
<comment type="subcellular location">
    <subcellularLocation>
        <location evidence="1 5">Nucleus</location>
        <location evidence="1 5">Nucleolus</location>
    </subcellularLocation>
</comment>
<evidence type="ECO:0000313" key="9">
    <source>
        <dbReference type="EMBL" id="KIK40512.1"/>
    </source>
</evidence>
<dbReference type="InterPro" id="IPR011501">
    <property type="entry name" value="Noc3_N"/>
</dbReference>
<dbReference type="InterPro" id="IPR016903">
    <property type="entry name" value="Nucleolar_cplx-assoc_3"/>
</dbReference>
<comment type="similarity">
    <text evidence="2 5">Belongs to the CBF/MAK21 family.</text>
</comment>
<feature type="domain" description="Nucleolar complex-associated protein 3 N-terminal" evidence="8">
    <location>
        <begin position="264"/>
        <end position="366"/>
    </location>
</feature>
<dbReference type="FunCoup" id="A0A0D0B210">
    <property type="interactions" value="547"/>
</dbReference>
<sequence>MALKGKKRTAPATSAPSKKRKLPANSKPRTATTQSKKGKERAADRGYIEVPGYHGDGDTEDSDLSEEDAGLLEEFGDGAGFLNTLDRKGISTSKKETERLKQLNKPVRKPNVDDDLPSIDSHDEDEDDAWSSGIDDDTETNSQSSINHSDQDLSSEDDLDSDAEMSYERVPRKVQEQREAKTDRHIQGLPIKSADGRIHSTGMKTAAPPSSDEDGNDTDESAEEQEMPVEVNRIDDVATGARFGRPAVIDVVGNKSRTARIQGAKDQIASICQEIIAEPENSLGLLRRLHTFSLEKITSASHPEPVLNNIIIRKLATLSQLAVFKDIIPGYRIRALTDKEKAEKVSQMVARTRDWEQGFVLVYQNYLRSLEAELKAKSELAEVALKCMCTLATEVTHFNFRTNLITCIVARLSKKSWDEASDLCMNTLISIFREDQTGTPSLEAVQLLNRMIKERHFNVHPEVLTCLLHLRLKTELNVRASDSKVDKNIQSKGKAAARRAKGKPTEQPHLSKKAQKALKERKEIEREMRDAEAEVDKEERANTHTETLKLLFVLYFRILKHPRPTPLLPAALQGISKFAHLINIDFFKDLMQVLKDLILRDVEGNPSDDSEFGVDATTDIRHRLLCIVTAFELLSGQGEALNIDLTDFVNHLYAVILPVSLSMQVEAPPPSAFVSKFGNSKPASIADMLFRALNIVFSPRTSGNTAIHWRSAAFGKRLLIASLNWPPSSALRALEFVESLVAKDPKLEALLSTEDRRVDGIYLPEVDDPQLCHPFGTSFWELSLLQQHHYDGKVREAAHSLSNYTRS</sequence>
<evidence type="ECO:0000259" key="7">
    <source>
        <dbReference type="Pfam" id="PF03914"/>
    </source>
</evidence>
<dbReference type="Pfam" id="PF07540">
    <property type="entry name" value="NOC3p"/>
    <property type="match status" value="1"/>
</dbReference>
<feature type="compositionally biased region" description="Basic and acidic residues" evidence="6">
    <location>
        <begin position="85"/>
        <end position="101"/>
    </location>
</feature>
<keyword evidence="4" id="KW-0539">Nucleus</keyword>
<organism evidence="9 10">
    <name type="scientific">Suillus luteus UH-Slu-Lm8-n1</name>
    <dbReference type="NCBI Taxonomy" id="930992"/>
    <lineage>
        <taxon>Eukaryota</taxon>
        <taxon>Fungi</taxon>
        <taxon>Dikarya</taxon>
        <taxon>Basidiomycota</taxon>
        <taxon>Agaricomycotina</taxon>
        <taxon>Agaricomycetes</taxon>
        <taxon>Agaricomycetidae</taxon>
        <taxon>Boletales</taxon>
        <taxon>Suillineae</taxon>
        <taxon>Suillaceae</taxon>
        <taxon>Suillus</taxon>
    </lineage>
</organism>
<dbReference type="AlphaFoldDB" id="A0A0D0B210"/>
<dbReference type="EMBL" id="KN835300">
    <property type="protein sequence ID" value="KIK40512.1"/>
    <property type="molecule type" value="Genomic_DNA"/>
</dbReference>
<feature type="compositionally biased region" description="Acidic residues" evidence="6">
    <location>
        <begin position="153"/>
        <end position="165"/>
    </location>
</feature>
<dbReference type="STRING" id="930992.A0A0D0B210"/>
<dbReference type="InParanoid" id="A0A0D0B210"/>
<feature type="compositionally biased region" description="Acidic residues" evidence="6">
    <location>
        <begin position="113"/>
        <end position="139"/>
    </location>
</feature>
<evidence type="ECO:0000313" key="10">
    <source>
        <dbReference type="Proteomes" id="UP000054485"/>
    </source>
</evidence>
<dbReference type="PANTHER" id="PTHR14428">
    <property type="entry name" value="NUCLEOLAR COMPLEX PROTEIN 3"/>
    <property type="match status" value="1"/>
</dbReference>
<feature type="region of interest" description="Disordered" evidence="6">
    <location>
        <begin position="487"/>
        <end position="516"/>
    </location>
</feature>
<dbReference type="Proteomes" id="UP000054485">
    <property type="component" value="Unassembled WGS sequence"/>
</dbReference>
<dbReference type="Pfam" id="PF03914">
    <property type="entry name" value="CBF"/>
    <property type="match status" value="1"/>
</dbReference>
<reference evidence="9 10" key="1">
    <citation type="submission" date="2014-04" db="EMBL/GenBank/DDBJ databases">
        <authorList>
            <consortium name="DOE Joint Genome Institute"/>
            <person name="Kuo A."/>
            <person name="Ruytinx J."/>
            <person name="Rineau F."/>
            <person name="Colpaert J."/>
            <person name="Kohler A."/>
            <person name="Nagy L.G."/>
            <person name="Floudas D."/>
            <person name="Copeland A."/>
            <person name="Barry K.W."/>
            <person name="Cichocki N."/>
            <person name="Veneault-Fourrey C."/>
            <person name="LaButti K."/>
            <person name="Lindquist E.A."/>
            <person name="Lipzen A."/>
            <person name="Lundell T."/>
            <person name="Morin E."/>
            <person name="Murat C."/>
            <person name="Sun H."/>
            <person name="Tunlid A."/>
            <person name="Henrissat B."/>
            <person name="Grigoriev I.V."/>
            <person name="Hibbett D.S."/>
            <person name="Martin F."/>
            <person name="Nordberg H.P."/>
            <person name="Cantor M.N."/>
            <person name="Hua S.X."/>
        </authorList>
    </citation>
    <scope>NUCLEOTIDE SEQUENCE [LARGE SCALE GENOMIC DNA]</scope>
    <source>
        <strain evidence="9 10">UH-Slu-Lm8-n1</strain>
    </source>
</reference>
<keyword evidence="3" id="KW-0175">Coiled coil</keyword>
<dbReference type="GO" id="GO:0005730">
    <property type="term" value="C:nucleolus"/>
    <property type="evidence" value="ECO:0007669"/>
    <property type="project" value="UniProtKB-SubCell"/>
</dbReference>
<feature type="compositionally biased region" description="Acidic residues" evidence="6">
    <location>
        <begin position="211"/>
        <end position="227"/>
    </location>
</feature>
<gene>
    <name evidence="9" type="ORF">CY34DRAFT_107740</name>
</gene>
<protein>
    <recommendedName>
        <fullName evidence="5">Nucleolar complex-associated protein 3</fullName>
    </recommendedName>
</protein>
<feature type="domain" description="CCAAT-binding factor" evidence="7">
    <location>
        <begin position="624"/>
        <end position="797"/>
    </location>
</feature>
<dbReference type="GO" id="GO:0003682">
    <property type="term" value="F:chromatin binding"/>
    <property type="evidence" value="ECO:0007669"/>
    <property type="project" value="TreeGrafter"/>
</dbReference>
<dbReference type="PIRSF" id="PIRSF028977">
    <property type="entry name" value="Nucleolar_complex_p3"/>
    <property type="match status" value="1"/>
</dbReference>
<evidence type="ECO:0000256" key="5">
    <source>
        <dbReference type="PIRNR" id="PIRNR028977"/>
    </source>
</evidence>
<feature type="region of interest" description="Disordered" evidence="6">
    <location>
        <begin position="1"/>
        <end position="228"/>
    </location>
</feature>
<comment type="function">
    <text evidence="5">Required for synthesis of 60S ribosomal subunits and the transport of pre-ribosomes from the nucleoplasm to the cytoplasm.</text>
</comment>
<dbReference type="HOGENOM" id="CLU_012441_0_0_1"/>
<feature type="compositionally biased region" description="Basic and acidic residues" evidence="6">
    <location>
        <begin position="166"/>
        <end position="186"/>
    </location>
</feature>
<reference evidence="10" key="2">
    <citation type="submission" date="2015-01" db="EMBL/GenBank/DDBJ databases">
        <title>Evolutionary Origins and Diversification of the Mycorrhizal Mutualists.</title>
        <authorList>
            <consortium name="DOE Joint Genome Institute"/>
            <consortium name="Mycorrhizal Genomics Consortium"/>
            <person name="Kohler A."/>
            <person name="Kuo A."/>
            <person name="Nagy L.G."/>
            <person name="Floudas D."/>
            <person name="Copeland A."/>
            <person name="Barry K.W."/>
            <person name="Cichocki N."/>
            <person name="Veneault-Fourrey C."/>
            <person name="LaButti K."/>
            <person name="Lindquist E.A."/>
            <person name="Lipzen A."/>
            <person name="Lundell T."/>
            <person name="Morin E."/>
            <person name="Murat C."/>
            <person name="Riley R."/>
            <person name="Ohm R."/>
            <person name="Sun H."/>
            <person name="Tunlid A."/>
            <person name="Henrissat B."/>
            <person name="Grigoriev I.V."/>
            <person name="Hibbett D.S."/>
            <person name="Martin F."/>
        </authorList>
    </citation>
    <scope>NUCLEOTIDE SEQUENCE [LARGE SCALE GENOMIC DNA]</scope>
    <source>
        <strain evidence="10">UH-Slu-Lm8-n1</strain>
    </source>
</reference>
<keyword evidence="5" id="KW-0690">Ribosome biogenesis</keyword>
<name>A0A0D0B210_9AGAM</name>